<evidence type="ECO:0000256" key="1">
    <source>
        <dbReference type="ARBA" id="ARBA00004514"/>
    </source>
</evidence>
<evidence type="ECO:0000313" key="11">
    <source>
        <dbReference type="EMBL" id="EXJ83794.1"/>
    </source>
</evidence>
<dbReference type="GeneID" id="19162279"/>
<dbReference type="PANTHER" id="PTHR45859">
    <property type="entry name" value="TRANSLATION INITIATION FACTOR EIF-2B SUBUNIT BETA"/>
    <property type="match status" value="1"/>
</dbReference>
<dbReference type="OrthoDB" id="269919at2759"/>
<reference evidence="11 12" key="1">
    <citation type="submission" date="2013-03" db="EMBL/GenBank/DDBJ databases">
        <title>The Genome Sequence of Capronia coronata CBS 617.96.</title>
        <authorList>
            <consortium name="The Broad Institute Genomics Platform"/>
            <person name="Cuomo C."/>
            <person name="de Hoog S."/>
            <person name="Gorbushina A."/>
            <person name="Walker B."/>
            <person name="Young S.K."/>
            <person name="Zeng Q."/>
            <person name="Gargeya S."/>
            <person name="Fitzgerald M."/>
            <person name="Haas B."/>
            <person name="Abouelleil A."/>
            <person name="Allen A.W."/>
            <person name="Alvarado L."/>
            <person name="Arachchi H.M."/>
            <person name="Berlin A.M."/>
            <person name="Chapman S.B."/>
            <person name="Gainer-Dewar J."/>
            <person name="Goldberg J."/>
            <person name="Griggs A."/>
            <person name="Gujja S."/>
            <person name="Hansen M."/>
            <person name="Howarth C."/>
            <person name="Imamovic A."/>
            <person name="Ireland A."/>
            <person name="Larimer J."/>
            <person name="McCowan C."/>
            <person name="Murphy C."/>
            <person name="Pearson M."/>
            <person name="Poon T.W."/>
            <person name="Priest M."/>
            <person name="Roberts A."/>
            <person name="Saif S."/>
            <person name="Shea T."/>
            <person name="Sisk P."/>
            <person name="Sykes S."/>
            <person name="Wortman J."/>
            <person name="Nusbaum C."/>
            <person name="Birren B."/>
        </authorList>
    </citation>
    <scope>NUCLEOTIDE SEQUENCE [LARGE SCALE GENOMIC DNA]</scope>
    <source>
        <strain evidence="11 12">CBS 617.96</strain>
    </source>
</reference>
<proteinExistence type="inferred from homology"/>
<dbReference type="GO" id="GO:0003743">
    <property type="term" value="F:translation initiation factor activity"/>
    <property type="evidence" value="ECO:0007669"/>
    <property type="project" value="UniProtKB-KW"/>
</dbReference>
<evidence type="ECO:0000256" key="5">
    <source>
        <dbReference type="ARBA" id="ARBA00022917"/>
    </source>
</evidence>
<dbReference type="InterPro" id="IPR037171">
    <property type="entry name" value="NagB/RpiA_transferase-like"/>
</dbReference>
<dbReference type="GO" id="GO:0005829">
    <property type="term" value="C:cytosol"/>
    <property type="evidence" value="ECO:0007669"/>
    <property type="project" value="UniProtKB-SubCell"/>
</dbReference>
<keyword evidence="12" id="KW-1185">Reference proteome</keyword>
<evidence type="ECO:0000256" key="7">
    <source>
        <dbReference type="ARBA" id="ARBA00044228"/>
    </source>
</evidence>
<dbReference type="Proteomes" id="UP000019484">
    <property type="component" value="Unassembled WGS sequence"/>
</dbReference>
<keyword evidence="4" id="KW-0396">Initiation factor</keyword>
<gene>
    <name evidence="11" type="ORF">A1O1_07421</name>
</gene>
<dbReference type="InterPro" id="IPR042529">
    <property type="entry name" value="IF_2B-like_C"/>
</dbReference>
<dbReference type="Gene3D" id="3.40.50.10470">
    <property type="entry name" value="Translation initiation factor eif-2b, domain 2"/>
    <property type="match status" value="1"/>
</dbReference>
<dbReference type="PANTHER" id="PTHR45859:SF1">
    <property type="entry name" value="TRANSLATION INITIATION FACTOR EIF-2B SUBUNIT BETA"/>
    <property type="match status" value="1"/>
</dbReference>
<comment type="subcellular location">
    <subcellularLocation>
        <location evidence="1">Cytoplasm</location>
        <location evidence="1">Cytosol</location>
    </subcellularLocation>
</comment>
<dbReference type="SUPFAM" id="SSF100950">
    <property type="entry name" value="NagB/RpiA/CoA transferase-like"/>
    <property type="match status" value="1"/>
</dbReference>
<evidence type="ECO:0000313" key="12">
    <source>
        <dbReference type="Proteomes" id="UP000019484"/>
    </source>
</evidence>
<accession>W9YNF8</accession>
<keyword evidence="5" id="KW-0648">Protein biosynthesis</keyword>
<protein>
    <recommendedName>
        <fullName evidence="6">Translation initiation factor eIF2B subunit beta</fullName>
    </recommendedName>
    <alternativeName>
        <fullName evidence="7">eIF2B GDP-GTP exchange factor subunit beta</fullName>
    </alternativeName>
</protein>
<comment type="subunit">
    <text evidence="8">Component of the translation initiation factor 2B (eIF2B) complex which is a heterodecamer of two sets of five different subunits: alpha, beta, gamma, delta and epsilon. Subunits alpha, beta and delta comprise a regulatory subcomplex and subunits epsilon and gamma comprise a catalytic subcomplex. Within the complex, the hexameric regulatory complex resides at the center, with the two heterodimeric catalytic subcomplexes bound on opposite sides.</text>
</comment>
<evidence type="ECO:0000256" key="10">
    <source>
        <dbReference type="SAM" id="MobiDB-lite"/>
    </source>
</evidence>
<feature type="compositionally biased region" description="Polar residues" evidence="10">
    <location>
        <begin position="119"/>
        <end position="137"/>
    </location>
</feature>
<keyword evidence="3" id="KW-0963">Cytoplasm</keyword>
<dbReference type="STRING" id="1182541.W9YNF8"/>
<feature type="region of interest" description="Disordered" evidence="10">
    <location>
        <begin position="104"/>
        <end position="217"/>
    </location>
</feature>
<evidence type="ECO:0000256" key="2">
    <source>
        <dbReference type="ARBA" id="ARBA00007251"/>
    </source>
</evidence>
<comment type="similarity">
    <text evidence="2 9">Belongs to the eIF-2B alpha/beta/delta subunits family.</text>
</comment>
<sequence>MAPSTASLTPGLTTFQKVLSTEPLDSSIAFLVSLLKRRQIKGSKRCAVATTLLLLRTVELTKQADSERLIQRVSEVGKKLINAAPHEPAVGNIVRRVLGIIRDEDEDDQAGTRTGDDGTPTSEAGSDSVASLEQPQSRGGMHPIANGLSARPDASASPSPQRGTSRPPLMSSHTGVPGGPRAVTSMFSIISHPTMRSSGVDSPTHRSGSGTPQMTASGILSNLRPEVIKGVKEIIDEINAADDEISAAALEQIHPQETIITYSSSLTVQRFLLKAASKRKFTVVHAESYPNNHLKTHALLTGTHDPTEDEDSLPNDSFSKPLTSAGISVIMIPDSAVFAVMSRATKVVLDAHAVLTDGSLVAASGSKAVIKAARFHRVPVLVVAPTYKLSPSYPYDPYKMIEYGDAGKVVPFQDSELRMGVETGVRNPLYDFVEAGDVDLFVTNQVPAVVSAGYLYRVVREQYHDEDLQL</sequence>
<dbReference type="eggNOG" id="KOG1465">
    <property type="taxonomic scope" value="Eukaryota"/>
</dbReference>
<evidence type="ECO:0000256" key="6">
    <source>
        <dbReference type="ARBA" id="ARBA00044122"/>
    </source>
</evidence>
<dbReference type="InterPro" id="IPR000649">
    <property type="entry name" value="IF-2B-related"/>
</dbReference>
<dbReference type="Pfam" id="PF01008">
    <property type="entry name" value="IF-2B"/>
    <property type="match status" value="2"/>
</dbReference>
<dbReference type="EMBL" id="AMWN01000006">
    <property type="protein sequence ID" value="EXJ83794.1"/>
    <property type="molecule type" value="Genomic_DNA"/>
</dbReference>
<name>W9YNF8_9EURO</name>
<evidence type="ECO:0000256" key="8">
    <source>
        <dbReference type="ARBA" id="ARBA00046432"/>
    </source>
</evidence>
<dbReference type="RefSeq" id="XP_007726480.1">
    <property type="nucleotide sequence ID" value="XM_007728290.1"/>
</dbReference>
<feature type="compositionally biased region" description="Low complexity" evidence="10">
    <location>
        <begin position="149"/>
        <end position="160"/>
    </location>
</feature>
<comment type="caution">
    <text evidence="11">The sequence shown here is derived from an EMBL/GenBank/DDBJ whole genome shotgun (WGS) entry which is preliminary data.</text>
</comment>
<dbReference type="InterPro" id="IPR051855">
    <property type="entry name" value="eIF2B_beta_subunit"/>
</dbReference>
<dbReference type="GO" id="GO:0005851">
    <property type="term" value="C:eukaryotic translation initiation factor 2B complex"/>
    <property type="evidence" value="ECO:0007669"/>
    <property type="project" value="TreeGrafter"/>
</dbReference>
<organism evidence="11 12">
    <name type="scientific">Capronia coronata CBS 617.96</name>
    <dbReference type="NCBI Taxonomy" id="1182541"/>
    <lineage>
        <taxon>Eukaryota</taxon>
        <taxon>Fungi</taxon>
        <taxon>Dikarya</taxon>
        <taxon>Ascomycota</taxon>
        <taxon>Pezizomycotina</taxon>
        <taxon>Eurotiomycetes</taxon>
        <taxon>Chaetothyriomycetidae</taxon>
        <taxon>Chaetothyriales</taxon>
        <taxon>Herpotrichiellaceae</taxon>
        <taxon>Capronia</taxon>
    </lineage>
</organism>
<dbReference type="GO" id="GO:0005085">
    <property type="term" value="F:guanyl-nucleotide exchange factor activity"/>
    <property type="evidence" value="ECO:0007669"/>
    <property type="project" value="TreeGrafter"/>
</dbReference>
<evidence type="ECO:0000256" key="3">
    <source>
        <dbReference type="ARBA" id="ARBA00022490"/>
    </source>
</evidence>
<evidence type="ECO:0000256" key="4">
    <source>
        <dbReference type="ARBA" id="ARBA00022540"/>
    </source>
</evidence>
<dbReference type="AlphaFoldDB" id="W9YNF8"/>
<feature type="compositionally biased region" description="Polar residues" evidence="10">
    <location>
        <begin position="194"/>
        <end position="217"/>
    </location>
</feature>
<dbReference type="HOGENOM" id="CLU_016218_4_3_1"/>
<evidence type="ECO:0000256" key="9">
    <source>
        <dbReference type="RuleBase" id="RU003814"/>
    </source>
</evidence>